<dbReference type="EMBL" id="CAMXCT030004682">
    <property type="protein sequence ID" value="CAL4797291.1"/>
    <property type="molecule type" value="Genomic_DNA"/>
</dbReference>
<keyword evidence="3" id="KW-1185">Reference proteome</keyword>
<dbReference type="OrthoDB" id="446703at2759"/>
<evidence type="ECO:0000313" key="1">
    <source>
        <dbReference type="EMBL" id="CAI4009979.1"/>
    </source>
</evidence>
<organism evidence="1">
    <name type="scientific">Cladocopium goreaui</name>
    <dbReference type="NCBI Taxonomy" id="2562237"/>
    <lineage>
        <taxon>Eukaryota</taxon>
        <taxon>Sar</taxon>
        <taxon>Alveolata</taxon>
        <taxon>Dinophyceae</taxon>
        <taxon>Suessiales</taxon>
        <taxon>Symbiodiniaceae</taxon>
        <taxon>Cladocopium</taxon>
    </lineage>
</organism>
<proteinExistence type="predicted"/>
<name>A0A9P1DJB2_9DINO</name>
<evidence type="ECO:0000313" key="3">
    <source>
        <dbReference type="Proteomes" id="UP001152797"/>
    </source>
</evidence>
<comment type="caution">
    <text evidence="1">The sequence shown here is derived from an EMBL/GenBank/DDBJ whole genome shotgun (WGS) entry which is preliminary data.</text>
</comment>
<sequence length="81" mass="8600">EFRTALLEPSGGRWLMVFPETSEKAKAQASLVWSKLKLGAAGAAAEKGAIYIGHGVLDSLLNYLGTLWVGNAGKVVEKVVE</sequence>
<accession>A0A9P1DJB2</accession>
<dbReference type="Proteomes" id="UP001152797">
    <property type="component" value="Unassembled WGS sequence"/>
</dbReference>
<protein>
    <submittedName>
        <fullName evidence="1">Uncharacterized protein</fullName>
    </submittedName>
</protein>
<gene>
    <name evidence="1" type="ORF">C1SCF055_LOCUS35302</name>
</gene>
<feature type="non-terminal residue" evidence="1">
    <location>
        <position position="81"/>
    </location>
</feature>
<evidence type="ECO:0000313" key="2">
    <source>
        <dbReference type="EMBL" id="CAL1163354.1"/>
    </source>
</evidence>
<dbReference type="EMBL" id="CAMXCT020004682">
    <property type="protein sequence ID" value="CAL1163354.1"/>
    <property type="molecule type" value="Genomic_DNA"/>
</dbReference>
<dbReference type="EMBL" id="CAMXCT010004682">
    <property type="protein sequence ID" value="CAI4009979.1"/>
    <property type="molecule type" value="Genomic_DNA"/>
</dbReference>
<reference evidence="1" key="1">
    <citation type="submission" date="2022-10" db="EMBL/GenBank/DDBJ databases">
        <authorList>
            <person name="Chen Y."/>
            <person name="Dougan E. K."/>
            <person name="Chan C."/>
            <person name="Rhodes N."/>
            <person name="Thang M."/>
        </authorList>
    </citation>
    <scope>NUCLEOTIDE SEQUENCE</scope>
</reference>
<dbReference type="AlphaFoldDB" id="A0A9P1DJB2"/>
<feature type="non-terminal residue" evidence="1">
    <location>
        <position position="1"/>
    </location>
</feature>
<reference evidence="2" key="2">
    <citation type="submission" date="2024-04" db="EMBL/GenBank/DDBJ databases">
        <authorList>
            <person name="Chen Y."/>
            <person name="Shah S."/>
            <person name="Dougan E. K."/>
            <person name="Thang M."/>
            <person name="Chan C."/>
        </authorList>
    </citation>
    <scope>NUCLEOTIDE SEQUENCE [LARGE SCALE GENOMIC DNA]</scope>
</reference>